<dbReference type="STRING" id="933852.A0A0C3B7R1"/>
<sequence>MLLHNPMPPHIHILPRFSSKRSPSTGPTTASARLTSRTTSRSAQSTPSASPSRPSSPSSRVEQCFHLPATSSSSSTPWLSLRVKSNASLSKAHPLYFDRDSVEGNVCLNLTETPMSVVAIVVIVRGQLLSVGGDQAPFLELSQTLWSASMGHPSTVTAAAGGASDHSQRTSPFTGKLSGNYSWPFSIALPGHVFITDSQGHSATVPLPPTFAPKGVPSFIDYKIQVLVQKGPLKVDSTLTTSFVYLPRARAPRSSHLLESAYQNHHAIMGPDHDPDGWDTVPSRTLTGTLFNARRASMACTLSISRSPNSSKRIYARDCPIHLYLTFDSHDSHFLDLVSPSTIKLFLVQQIHRRTNQHQLHTLQMNPSSSASPQHHLTHRIYKPEPDADYNEPVMQATCWRASSSSSSSSRHHSMSERSGPPPGLSQRRCFEAEMIVRKDLKPSFTFPMLSLQVSNSNFFPTPGYYVWRTLHMVPIAHNGGWLD</sequence>
<feature type="region of interest" description="Disordered" evidence="1">
    <location>
        <begin position="1"/>
        <end position="61"/>
    </location>
</feature>
<dbReference type="Proteomes" id="UP000054097">
    <property type="component" value="Unassembled WGS sequence"/>
</dbReference>
<dbReference type="HOGENOM" id="CLU_025691_0_0_1"/>
<proteinExistence type="predicted"/>
<evidence type="ECO:0000256" key="1">
    <source>
        <dbReference type="SAM" id="MobiDB-lite"/>
    </source>
</evidence>
<evidence type="ECO:0000313" key="3">
    <source>
        <dbReference type="Proteomes" id="UP000054097"/>
    </source>
</evidence>
<dbReference type="InterPro" id="IPR014752">
    <property type="entry name" value="Arrestin-like_C"/>
</dbReference>
<dbReference type="Gene3D" id="2.60.40.640">
    <property type="match status" value="1"/>
</dbReference>
<evidence type="ECO:0000313" key="2">
    <source>
        <dbReference type="EMBL" id="KIM27491.1"/>
    </source>
</evidence>
<keyword evidence="3" id="KW-1185">Reference proteome</keyword>
<evidence type="ECO:0008006" key="4">
    <source>
        <dbReference type="Google" id="ProtNLM"/>
    </source>
</evidence>
<feature type="compositionally biased region" description="Low complexity" evidence="1">
    <location>
        <begin position="27"/>
        <end position="60"/>
    </location>
</feature>
<dbReference type="AlphaFoldDB" id="A0A0C3B7R1"/>
<accession>A0A0C3B7R1</accession>
<protein>
    <recommendedName>
        <fullName evidence="4">Arrestin-like N-terminal domain-containing protein</fullName>
    </recommendedName>
</protein>
<dbReference type="EMBL" id="KN824298">
    <property type="protein sequence ID" value="KIM27491.1"/>
    <property type="molecule type" value="Genomic_DNA"/>
</dbReference>
<reference evidence="3" key="2">
    <citation type="submission" date="2015-01" db="EMBL/GenBank/DDBJ databases">
        <title>Evolutionary Origins and Diversification of the Mycorrhizal Mutualists.</title>
        <authorList>
            <consortium name="DOE Joint Genome Institute"/>
            <consortium name="Mycorrhizal Genomics Consortium"/>
            <person name="Kohler A."/>
            <person name="Kuo A."/>
            <person name="Nagy L.G."/>
            <person name="Floudas D."/>
            <person name="Copeland A."/>
            <person name="Barry K.W."/>
            <person name="Cichocki N."/>
            <person name="Veneault-Fourrey C."/>
            <person name="LaButti K."/>
            <person name="Lindquist E.A."/>
            <person name="Lipzen A."/>
            <person name="Lundell T."/>
            <person name="Morin E."/>
            <person name="Murat C."/>
            <person name="Riley R."/>
            <person name="Ohm R."/>
            <person name="Sun H."/>
            <person name="Tunlid A."/>
            <person name="Henrissat B."/>
            <person name="Grigoriev I.V."/>
            <person name="Hibbett D.S."/>
            <person name="Martin F."/>
        </authorList>
    </citation>
    <scope>NUCLEOTIDE SEQUENCE [LARGE SCALE GENOMIC DNA]</scope>
    <source>
        <strain evidence="3">MAFF 305830</strain>
    </source>
</reference>
<dbReference type="OrthoDB" id="2333384at2759"/>
<feature type="region of interest" description="Disordered" evidence="1">
    <location>
        <begin position="404"/>
        <end position="427"/>
    </location>
</feature>
<name>A0A0C3B7R1_SERVB</name>
<gene>
    <name evidence="2" type="ORF">M408DRAFT_16577</name>
</gene>
<organism evidence="2 3">
    <name type="scientific">Serendipita vermifera MAFF 305830</name>
    <dbReference type="NCBI Taxonomy" id="933852"/>
    <lineage>
        <taxon>Eukaryota</taxon>
        <taxon>Fungi</taxon>
        <taxon>Dikarya</taxon>
        <taxon>Basidiomycota</taxon>
        <taxon>Agaricomycotina</taxon>
        <taxon>Agaricomycetes</taxon>
        <taxon>Sebacinales</taxon>
        <taxon>Serendipitaceae</taxon>
        <taxon>Serendipita</taxon>
    </lineage>
</organism>
<reference evidence="2 3" key="1">
    <citation type="submission" date="2014-04" db="EMBL/GenBank/DDBJ databases">
        <authorList>
            <consortium name="DOE Joint Genome Institute"/>
            <person name="Kuo A."/>
            <person name="Zuccaro A."/>
            <person name="Kohler A."/>
            <person name="Nagy L.G."/>
            <person name="Floudas D."/>
            <person name="Copeland A."/>
            <person name="Barry K.W."/>
            <person name="Cichocki N."/>
            <person name="Veneault-Fourrey C."/>
            <person name="LaButti K."/>
            <person name="Lindquist E.A."/>
            <person name="Lipzen A."/>
            <person name="Lundell T."/>
            <person name="Morin E."/>
            <person name="Murat C."/>
            <person name="Sun H."/>
            <person name="Tunlid A."/>
            <person name="Henrissat B."/>
            <person name="Grigoriev I.V."/>
            <person name="Hibbett D.S."/>
            <person name="Martin F."/>
            <person name="Nordberg H.P."/>
            <person name="Cantor M.N."/>
            <person name="Hua S.X."/>
        </authorList>
    </citation>
    <scope>NUCLEOTIDE SEQUENCE [LARGE SCALE GENOMIC DNA]</scope>
    <source>
        <strain evidence="2 3">MAFF 305830</strain>
    </source>
</reference>